<organism evidence="1 2">
    <name type="scientific">Streptomyces spinoverrucosus</name>
    <dbReference type="NCBI Taxonomy" id="284043"/>
    <lineage>
        <taxon>Bacteria</taxon>
        <taxon>Bacillati</taxon>
        <taxon>Actinomycetota</taxon>
        <taxon>Actinomycetes</taxon>
        <taxon>Kitasatosporales</taxon>
        <taxon>Streptomycetaceae</taxon>
        <taxon>Streptomyces</taxon>
    </lineage>
</organism>
<accession>A0A4Y3V7L4</accession>
<sequence length="175" mass="18031">MTFIPFAGWQPGMIITEERANSSALIGRVVFSAIKTTSQAITSNGNPVVANALNWDNIVTDLLGGWSAAQPSRWTPPMPGLYQLDGCITFSGPAGAAGAVRNAAWFVNGALVLGGNNRTPSPGATVSACDARSTPVLLNAGDYVQLVPSQDTGADLGTATGSYMPTMIVTYKGPA</sequence>
<comment type="caution">
    <text evidence="1">The sequence shown here is derived from an EMBL/GenBank/DDBJ whole genome shotgun (WGS) entry which is preliminary data.</text>
</comment>
<gene>
    <name evidence="1" type="ORF">SSP24_06020</name>
</gene>
<dbReference type="Gene3D" id="2.60.120.40">
    <property type="match status" value="1"/>
</dbReference>
<name>A0A4Y3V7L4_9ACTN</name>
<dbReference type="OrthoDB" id="3469224at2"/>
<dbReference type="AlphaFoldDB" id="A0A4Y3V7L4"/>
<dbReference type="RefSeq" id="WP_141307164.1">
    <property type="nucleotide sequence ID" value="NZ_BJND01000005.1"/>
</dbReference>
<protein>
    <recommendedName>
        <fullName evidence="3">C1q domain-containing protein</fullName>
    </recommendedName>
</protein>
<evidence type="ECO:0000313" key="1">
    <source>
        <dbReference type="EMBL" id="GEC02947.1"/>
    </source>
</evidence>
<reference evidence="1 2" key="1">
    <citation type="submission" date="2019-06" db="EMBL/GenBank/DDBJ databases">
        <title>Whole genome shotgun sequence of Streptomyces spinoverrucosus NBRC 14228.</title>
        <authorList>
            <person name="Hosoyama A."/>
            <person name="Uohara A."/>
            <person name="Ohji S."/>
            <person name="Ichikawa N."/>
        </authorList>
    </citation>
    <scope>NUCLEOTIDE SEQUENCE [LARGE SCALE GENOMIC DNA]</scope>
    <source>
        <strain evidence="1 2">NBRC 14228</strain>
    </source>
</reference>
<dbReference type="InterPro" id="IPR008983">
    <property type="entry name" value="Tumour_necrosis_fac-like_dom"/>
</dbReference>
<dbReference type="SUPFAM" id="SSF49842">
    <property type="entry name" value="TNF-like"/>
    <property type="match status" value="1"/>
</dbReference>
<keyword evidence="2" id="KW-1185">Reference proteome</keyword>
<proteinExistence type="predicted"/>
<dbReference type="Proteomes" id="UP000317881">
    <property type="component" value="Unassembled WGS sequence"/>
</dbReference>
<evidence type="ECO:0000313" key="2">
    <source>
        <dbReference type="Proteomes" id="UP000317881"/>
    </source>
</evidence>
<evidence type="ECO:0008006" key="3">
    <source>
        <dbReference type="Google" id="ProtNLM"/>
    </source>
</evidence>
<dbReference type="EMBL" id="BJND01000005">
    <property type="protein sequence ID" value="GEC02947.1"/>
    <property type="molecule type" value="Genomic_DNA"/>
</dbReference>